<keyword evidence="1" id="KW-0732">Signal</keyword>
<sequence>MTAITRKLLLGTLLAFSLSGYAQKKTTLSAEVYGYKQEMVYFDCLQSPFFNAEFHCNPGDEHLYSFETKSPVCMLINGQVNVLLLPGDSVHAVVRYDGKRPSEVVFSGSPKAVAANRMMSNIDGMKRQMRYKSQLLACVVVDVKPQQRIDDSRTLLSKVQEMVAKEKAQLSDVAAEYILATTEAAAYISFMEYPQMYAETRKTPITEQGIGDYWKLMDGVKTRSGEGALCSPDYLSFLMRYCFYENEKKAVAKKATYALPRQLEGMYKELASFYQGAQRDAVLYQLLISFVRNGKELERAKPLFAEYKAKYNVNKGYLDILEKLME</sequence>
<feature type="chain" id="PRO_5001665292" description="DUF4369 domain-containing protein" evidence="1">
    <location>
        <begin position="23"/>
        <end position="326"/>
    </location>
</feature>
<dbReference type="Proteomes" id="UP000027442">
    <property type="component" value="Unassembled WGS sequence"/>
</dbReference>
<evidence type="ECO:0000256" key="1">
    <source>
        <dbReference type="SAM" id="SignalP"/>
    </source>
</evidence>
<evidence type="ECO:0000313" key="2">
    <source>
        <dbReference type="EMBL" id="KDR52075.1"/>
    </source>
</evidence>
<reference evidence="2 3" key="1">
    <citation type="submission" date="2013-08" db="EMBL/GenBank/DDBJ databases">
        <authorList>
            <person name="Weinstock G."/>
            <person name="Sodergren E."/>
            <person name="Wylie T."/>
            <person name="Fulton L."/>
            <person name="Fulton R."/>
            <person name="Fronick C."/>
            <person name="O'Laughlin M."/>
            <person name="Godfrey J."/>
            <person name="Miner T."/>
            <person name="Herter B."/>
            <person name="Appelbaum E."/>
            <person name="Cordes M."/>
            <person name="Lek S."/>
            <person name="Wollam A."/>
            <person name="Pepin K.H."/>
            <person name="Palsikar V.B."/>
            <person name="Mitreva M."/>
            <person name="Wilson R.K."/>
        </authorList>
    </citation>
    <scope>NUCLEOTIDE SEQUENCE [LARGE SCALE GENOMIC DNA]</scope>
    <source>
        <strain evidence="2 3">ATCC 15930</strain>
    </source>
</reference>
<dbReference type="eggNOG" id="ENOG5032UXT">
    <property type="taxonomic scope" value="Bacteria"/>
</dbReference>
<evidence type="ECO:0000313" key="3">
    <source>
        <dbReference type="Proteomes" id="UP000027442"/>
    </source>
</evidence>
<evidence type="ECO:0008006" key="4">
    <source>
        <dbReference type="Google" id="ProtNLM"/>
    </source>
</evidence>
<organism evidence="2 3">
    <name type="scientific">Hoylesella loescheii DSM 19665 = JCM 12249 = ATCC 15930</name>
    <dbReference type="NCBI Taxonomy" id="1122985"/>
    <lineage>
        <taxon>Bacteria</taxon>
        <taxon>Pseudomonadati</taxon>
        <taxon>Bacteroidota</taxon>
        <taxon>Bacteroidia</taxon>
        <taxon>Bacteroidales</taxon>
        <taxon>Prevotellaceae</taxon>
        <taxon>Hoylesella</taxon>
    </lineage>
</organism>
<proteinExistence type="predicted"/>
<dbReference type="PATRIC" id="fig|1122985.7.peg.1926"/>
<dbReference type="HOGENOM" id="CLU_852198_0_0_10"/>
<keyword evidence="3" id="KW-1185">Reference proteome</keyword>
<protein>
    <recommendedName>
        <fullName evidence="4">DUF4369 domain-containing protein</fullName>
    </recommendedName>
</protein>
<accession>A0A069QH17</accession>
<comment type="caution">
    <text evidence="2">The sequence shown here is derived from an EMBL/GenBank/DDBJ whole genome shotgun (WGS) entry which is preliminary data.</text>
</comment>
<dbReference type="RefSeq" id="WP_009237318.1">
    <property type="nucleotide sequence ID" value="NZ_KB899216.1"/>
</dbReference>
<name>A0A069QH17_HOYLO</name>
<dbReference type="AlphaFoldDB" id="A0A069QH17"/>
<gene>
    <name evidence="2" type="ORF">HMPREF1991_01850</name>
</gene>
<dbReference type="EMBL" id="JNGW01000078">
    <property type="protein sequence ID" value="KDR52075.1"/>
    <property type="molecule type" value="Genomic_DNA"/>
</dbReference>
<feature type="signal peptide" evidence="1">
    <location>
        <begin position="1"/>
        <end position="22"/>
    </location>
</feature>